<keyword evidence="3" id="KW-1185">Reference proteome</keyword>
<dbReference type="OrthoDB" id="3558681at2759"/>
<feature type="compositionally biased region" description="Basic and acidic residues" evidence="1">
    <location>
        <begin position="254"/>
        <end position="273"/>
    </location>
</feature>
<feature type="compositionally biased region" description="Low complexity" evidence="1">
    <location>
        <begin position="175"/>
        <end position="199"/>
    </location>
</feature>
<feature type="region of interest" description="Disordered" evidence="1">
    <location>
        <begin position="156"/>
        <end position="273"/>
    </location>
</feature>
<dbReference type="GeneID" id="59260001"/>
<feature type="compositionally biased region" description="Basic and acidic residues" evidence="1">
    <location>
        <begin position="221"/>
        <end position="232"/>
    </location>
</feature>
<evidence type="ECO:0000313" key="3">
    <source>
        <dbReference type="Proteomes" id="UP000531561"/>
    </source>
</evidence>
<feature type="region of interest" description="Disordered" evidence="1">
    <location>
        <begin position="120"/>
        <end position="139"/>
    </location>
</feature>
<organism evidence="2 3">
    <name type="scientific">Botrytis fragariae</name>
    <dbReference type="NCBI Taxonomy" id="1964551"/>
    <lineage>
        <taxon>Eukaryota</taxon>
        <taxon>Fungi</taxon>
        <taxon>Dikarya</taxon>
        <taxon>Ascomycota</taxon>
        <taxon>Pezizomycotina</taxon>
        <taxon>Leotiomycetes</taxon>
        <taxon>Helotiales</taxon>
        <taxon>Sclerotiniaceae</taxon>
        <taxon>Botrytis</taxon>
    </lineage>
</organism>
<dbReference type="AlphaFoldDB" id="A0A8H6ARE8"/>
<dbReference type="RefSeq" id="XP_037191519.1">
    <property type="nucleotide sequence ID" value="XM_037336309.1"/>
</dbReference>
<dbReference type="EMBL" id="JABFCT010000010">
    <property type="protein sequence ID" value="KAF5872573.1"/>
    <property type="molecule type" value="Genomic_DNA"/>
</dbReference>
<reference evidence="2 3" key="1">
    <citation type="journal article" date="2020" name="Phytopathology">
        <title>A high-quality genome resource of Botrytis fragariae, a new and rapidly spreading fungal pathogen causing strawberry gray mold in the U.S.A.</title>
        <authorList>
            <person name="Wu Y."/>
            <person name="Saski C.A."/>
            <person name="Schnabel G."/>
            <person name="Xiao S."/>
            <person name="Hu M."/>
        </authorList>
    </citation>
    <scope>NUCLEOTIDE SEQUENCE [LARGE SCALE GENOMIC DNA]</scope>
    <source>
        <strain evidence="2 3">BVB16</strain>
    </source>
</reference>
<name>A0A8H6ARE8_9HELO</name>
<comment type="caution">
    <text evidence="2">The sequence shown here is derived from an EMBL/GenBank/DDBJ whole genome shotgun (WGS) entry which is preliminary data.</text>
</comment>
<proteinExistence type="predicted"/>
<protein>
    <submittedName>
        <fullName evidence="2">Uncharacterized protein</fullName>
    </submittedName>
</protein>
<sequence length="273" mass="30105">MSQDPKFNKNYLYSSKPSMNNAFPAFSATVNAPDPRYSQNFPHPSINRQSSSAYVAYSTSASTSTSNALAPHAYSPSSTSSTYASVSASAGDAAADYVLPAKTRHHKYGFSSRLSQASCSSDTCSQPSLPPSPTPFDMRPTQKWLSQLRYDIPVKLTAQGTKGNSDSFRDREVSGRINRSASRSSSPTPTSVGSSSSSRGRPRVGGLYEIDYIRPKRRPCVSKETRKKEITERQAIARQSAGRQTAESPTADEEERKRKKPEDWKEWQTDEKH</sequence>
<evidence type="ECO:0000256" key="1">
    <source>
        <dbReference type="SAM" id="MobiDB-lite"/>
    </source>
</evidence>
<accession>A0A8H6ARE8</accession>
<dbReference type="Proteomes" id="UP000531561">
    <property type="component" value="Unassembled WGS sequence"/>
</dbReference>
<evidence type="ECO:0000313" key="2">
    <source>
        <dbReference type="EMBL" id="KAF5872573.1"/>
    </source>
</evidence>
<gene>
    <name evidence="2" type="ORF">Bfra_005934</name>
</gene>